<proteinExistence type="predicted"/>
<feature type="region of interest" description="Disordered" evidence="1">
    <location>
        <begin position="238"/>
        <end position="258"/>
    </location>
</feature>
<feature type="region of interest" description="Disordered" evidence="1">
    <location>
        <begin position="280"/>
        <end position="312"/>
    </location>
</feature>
<keyword evidence="2" id="KW-0812">Transmembrane</keyword>
<feature type="compositionally biased region" description="Basic and acidic residues" evidence="1">
    <location>
        <begin position="238"/>
        <end position="248"/>
    </location>
</feature>
<protein>
    <submittedName>
        <fullName evidence="2">Transmembrane protein</fullName>
    </submittedName>
</protein>
<dbReference type="EMBL" id="MZ420154">
    <property type="protein sequence ID" value="QYA18735.1"/>
    <property type="molecule type" value="Genomic_DNA"/>
</dbReference>
<gene>
    <name evidence="2" type="ORF">KOM_12_467</name>
</gene>
<reference evidence="2" key="1">
    <citation type="submission" date="2021-06" db="EMBL/GenBank/DDBJ databases">
        <authorList>
            <person name="Rolland C."/>
        </authorList>
    </citation>
    <scope>NUCLEOTIDE SEQUENCE</scope>
    <source>
        <strain evidence="2">347.936635</strain>
    </source>
</reference>
<sequence>MDVRQKSQGCSSLFSINWWRDDAEQLYSFYLVYVQLADAKTPQQDKGSVRVYRCEVHKQELVLNELTHKYDPRNPDTVEDIYADAHAVVMNKQAHLALALMCRILTCDVNSVVTYDPEIPKQQGWKSVDIEGADCIQEWNRQTLRSSDYIFVRHPLLCELNFCVKDFIRAYIESSKQVSSSGDEMDIDCAPIDEDPKPLTKSVGSHVETDASTIDRKPCTPIPFVPKVESAIETETDVKMEEPEHQVEVEPTPDPLSQPMEPVIESEQVTTIAPVNEEQPKVEQPTAVLKTSKKKTVKKQEGEEGAEAEDDSKCPADIKHFESVQDLHLWAKTYVGMGLERDGWVPKPKKGAKKDESEPTVVPGEPLVFDDKTWVAWQCMSFLFPFLQKTKANSKSVDVIADIYALAKNLLPNTVELSVGVFILAGIYYGFASEKPRWKDTASIKFCVKRDSVSMALDNMAKTARGQPFFNK</sequence>
<evidence type="ECO:0000256" key="1">
    <source>
        <dbReference type="SAM" id="MobiDB-lite"/>
    </source>
</evidence>
<keyword evidence="2" id="KW-0472">Membrane</keyword>
<name>A0A8F8KTF8_9VIRU</name>
<organism evidence="2">
    <name type="scientific">Clandestinovirus</name>
    <dbReference type="NCBI Taxonomy" id="2831644"/>
    <lineage>
        <taxon>Viruses</taxon>
    </lineage>
</organism>
<evidence type="ECO:0000313" key="2">
    <source>
        <dbReference type="EMBL" id="QYA18735.1"/>
    </source>
</evidence>
<accession>A0A8F8KTF8</accession>
<feature type="compositionally biased region" description="Basic and acidic residues" evidence="1">
    <location>
        <begin position="207"/>
        <end position="218"/>
    </location>
</feature>
<feature type="region of interest" description="Disordered" evidence="1">
    <location>
        <begin position="193"/>
        <end position="220"/>
    </location>
</feature>